<comment type="caution">
    <text evidence="2">The sequence shown here is derived from an EMBL/GenBank/DDBJ whole genome shotgun (WGS) entry which is preliminary data.</text>
</comment>
<gene>
    <name evidence="2" type="ORF">HNY73_014065</name>
</gene>
<evidence type="ECO:0000313" key="2">
    <source>
        <dbReference type="EMBL" id="KAF8777148.1"/>
    </source>
</evidence>
<organism evidence="2 3">
    <name type="scientific">Argiope bruennichi</name>
    <name type="common">Wasp spider</name>
    <name type="synonym">Aranea bruennichi</name>
    <dbReference type="NCBI Taxonomy" id="94029"/>
    <lineage>
        <taxon>Eukaryota</taxon>
        <taxon>Metazoa</taxon>
        <taxon>Ecdysozoa</taxon>
        <taxon>Arthropoda</taxon>
        <taxon>Chelicerata</taxon>
        <taxon>Arachnida</taxon>
        <taxon>Araneae</taxon>
        <taxon>Araneomorphae</taxon>
        <taxon>Entelegynae</taxon>
        <taxon>Araneoidea</taxon>
        <taxon>Araneidae</taxon>
        <taxon>Argiope</taxon>
    </lineage>
</organism>
<keyword evidence="1" id="KW-1133">Transmembrane helix</keyword>
<name>A0A8T0ENW4_ARGBR</name>
<evidence type="ECO:0000313" key="3">
    <source>
        <dbReference type="Proteomes" id="UP000807504"/>
    </source>
</evidence>
<protein>
    <submittedName>
        <fullName evidence="2">Uncharacterized protein</fullName>
    </submittedName>
</protein>
<dbReference type="Proteomes" id="UP000807504">
    <property type="component" value="Unassembled WGS sequence"/>
</dbReference>
<reference evidence="2" key="1">
    <citation type="journal article" date="2020" name="bioRxiv">
        <title>Chromosome-level reference genome of the European wasp spider Argiope bruennichi: a resource for studies on range expansion and evolutionary adaptation.</title>
        <authorList>
            <person name="Sheffer M.M."/>
            <person name="Hoppe A."/>
            <person name="Krehenwinkel H."/>
            <person name="Uhl G."/>
            <person name="Kuss A.W."/>
            <person name="Jensen L."/>
            <person name="Jensen C."/>
            <person name="Gillespie R.G."/>
            <person name="Hoff K.J."/>
            <person name="Prost S."/>
        </authorList>
    </citation>
    <scope>NUCLEOTIDE SEQUENCE</scope>
</reference>
<sequence length="92" mass="10400">MDTHQNISDGTNAWQASFSTLQMHYKNELLAARNTSGLSHQPVPRKLTTEAYIMLCTILLFAILTVSKKLLTSFASSLMRREHSIFLQKTSN</sequence>
<feature type="transmembrane region" description="Helical" evidence="1">
    <location>
        <begin position="51"/>
        <end position="71"/>
    </location>
</feature>
<proteinExistence type="predicted"/>
<reference evidence="2" key="2">
    <citation type="submission" date="2020-06" db="EMBL/GenBank/DDBJ databases">
        <authorList>
            <person name="Sheffer M."/>
        </authorList>
    </citation>
    <scope>NUCLEOTIDE SEQUENCE</scope>
</reference>
<accession>A0A8T0ENW4</accession>
<keyword evidence="1" id="KW-0812">Transmembrane</keyword>
<keyword evidence="3" id="KW-1185">Reference proteome</keyword>
<dbReference type="AlphaFoldDB" id="A0A8T0ENW4"/>
<dbReference type="EMBL" id="JABXBU010002072">
    <property type="protein sequence ID" value="KAF8777148.1"/>
    <property type="molecule type" value="Genomic_DNA"/>
</dbReference>
<keyword evidence="1" id="KW-0472">Membrane</keyword>
<evidence type="ECO:0000256" key="1">
    <source>
        <dbReference type="SAM" id="Phobius"/>
    </source>
</evidence>